<dbReference type="EMBL" id="OIVN01003228">
    <property type="protein sequence ID" value="SPD09669.1"/>
    <property type="molecule type" value="Genomic_DNA"/>
</dbReference>
<accession>A0A2N9HDI7</accession>
<proteinExistence type="predicted"/>
<protein>
    <submittedName>
        <fullName evidence="2">Uncharacterized protein</fullName>
    </submittedName>
</protein>
<gene>
    <name evidence="2" type="ORF">FSB_LOCUS37551</name>
</gene>
<evidence type="ECO:0000256" key="1">
    <source>
        <dbReference type="SAM" id="MobiDB-lite"/>
    </source>
</evidence>
<organism evidence="2">
    <name type="scientific">Fagus sylvatica</name>
    <name type="common">Beechnut</name>
    <dbReference type="NCBI Taxonomy" id="28930"/>
    <lineage>
        <taxon>Eukaryota</taxon>
        <taxon>Viridiplantae</taxon>
        <taxon>Streptophyta</taxon>
        <taxon>Embryophyta</taxon>
        <taxon>Tracheophyta</taxon>
        <taxon>Spermatophyta</taxon>
        <taxon>Magnoliopsida</taxon>
        <taxon>eudicotyledons</taxon>
        <taxon>Gunneridae</taxon>
        <taxon>Pentapetalae</taxon>
        <taxon>rosids</taxon>
        <taxon>fabids</taxon>
        <taxon>Fagales</taxon>
        <taxon>Fagaceae</taxon>
        <taxon>Fagus</taxon>
    </lineage>
</organism>
<feature type="compositionally biased region" description="Low complexity" evidence="1">
    <location>
        <begin position="82"/>
        <end position="94"/>
    </location>
</feature>
<evidence type="ECO:0000313" key="2">
    <source>
        <dbReference type="EMBL" id="SPD09669.1"/>
    </source>
</evidence>
<sequence>MPLIPSGKPGKFSTSEVVVSCPPGATPFRHPTLKEDWLQLRTGHIYGSGVGSWATSNDAHLRFEGLEVIHGRSRRTGGSRGGCSSRSRSGSGNSKRWRPIEQISTLF</sequence>
<feature type="region of interest" description="Disordered" evidence="1">
    <location>
        <begin position="70"/>
        <end position="107"/>
    </location>
</feature>
<name>A0A2N9HDI7_FAGSY</name>
<reference evidence="2" key="1">
    <citation type="submission" date="2018-02" db="EMBL/GenBank/DDBJ databases">
        <authorList>
            <person name="Cohen D.B."/>
            <person name="Kent A.D."/>
        </authorList>
    </citation>
    <scope>NUCLEOTIDE SEQUENCE</scope>
</reference>
<dbReference type="AlphaFoldDB" id="A0A2N9HDI7"/>